<gene>
    <name evidence="1" type="ORF">E5288_WYG022776</name>
</gene>
<evidence type="ECO:0000313" key="2">
    <source>
        <dbReference type="Proteomes" id="UP000322234"/>
    </source>
</evidence>
<dbReference type="EMBL" id="VBQZ03000014">
    <property type="protein sequence ID" value="MXQ82853.1"/>
    <property type="molecule type" value="Genomic_DNA"/>
</dbReference>
<proteinExistence type="predicted"/>
<dbReference type="AlphaFoldDB" id="A0A6B0R5X5"/>
<sequence>MASASESRALWTYLSAQERPWNGDHSARVVSGKRDTRVTECMQGAVQMTFPGALLGQKAQPYWESPEISTKYTEKPMSILQWLGDGGYGPRPWTPYMGSDVAAKGQERPTKTSQGLCEQLLDGSTSGKTCAVSRDTCIRFRDTARVVPTLPTA</sequence>
<comment type="caution">
    <text evidence="1">The sequence shown here is derived from an EMBL/GenBank/DDBJ whole genome shotgun (WGS) entry which is preliminary data.</text>
</comment>
<keyword evidence="2" id="KW-1185">Reference proteome</keyword>
<name>A0A6B0R5X5_9CETA</name>
<evidence type="ECO:0000313" key="1">
    <source>
        <dbReference type="EMBL" id="MXQ82853.1"/>
    </source>
</evidence>
<protein>
    <submittedName>
        <fullName evidence="1">Uncharacterized protein</fullName>
    </submittedName>
</protein>
<reference evidence="1" key="1">
    <citation type="submission" date="2019-10" db="EMBL/GenBank/DDBJ databases">
        <title>The sequence and de novo assembly of the wild yak genome.</title>
        <authorList>
            <person name="Liu Y."/>
        </authorList>
    </citation>
    <scope>NUCLEOTIDE SEQUENCE [LARGE SCALE GENOMIC DNA]</scope>
    <source>
        <strain evidence="1">WY2019</strain>
    </source>
</reference>
<accession>A0A6B0R5X5</accession>
<organism evidence="1 2">
    <name type="scientific">Bos mutus</name>
    <name type="common">wild yak</name>
    <dbReference type="NCBI Taxonomy" id="72004"/>
    <lineage>
        <taxon>Eukaryota</taxon>
        <taxon>Metazoa</taxon>
        <taxon>Chordata</taxon>
        <taxon>Craniata</taxon>
        <taxon>Vertebrata</taxon>
        <taxon>Euteleostomi</taxon>
        <taxon>Mammalia</taxon>
        <taxon>Eutheria</taxon>
        <taxon>Laurasiatheria</taxon>
        <taxon>Artiodactyla</taxon>
        <taxon>Ruminantia</taxon>
        <taxon>Pecora</taxon>
        <taxon>Bovidae</taxon>
        <taxon>Bovinae</taxon>
        <taxon>Bos</taxon>
    </lineage>
</organism>
<dbReference type="Proteomes" id="UP000322234">
    <property type="component" value="Unassembled WGS sequence"/>
</dbReference>